<keyword evidence="13" id="KW-1185">Reference proteome</keyword>
<reference evidence="12 13" key="2">
    <citation type="journal article" date="2011" name="Stand. Genomic Sci.">
        <title>Complete genome sequence of Leadbetterella byssophila type strain (4M15).</title>
        <authorList>
            <person name="Abt B."/>
            <person name="Teshima H."/>
            <person name="Lucas S."/>
            <person name="Lapidus A."/>
            <person name="Del Rio T.G."/>
            <person name="Nolan M."/>
            <person name="Tice H."/>
            <person name="Cheng J.F."/>
            <person name="Pitluck S."/>
            <person name="Liolios K."/>
            <person name="Pagani I."/>
            <person name="Ivanova N."/>
            <person name="Mavromatis K."/>
            <person name="Pati A."/>
            <person name="Tapia R."/>
            <person name="Han C."/>
            <person name="Goodwin L."/>
            <person name="Chen A."/>
            <person name="Palaniappan K."/>
            <person name="Land M."/>
            <person name="Hauser L."/>
            <person name="Chang Y.J."/>
            <person name="Jeffries C.D."/>
            <person name="Rohde M."/>
            <person name="Goker M."/>
            <person name="Tindall B.J."/>
            <person name="Detter J.C."/>
            <person name="Woyke T."/>
            <person name="Bristow J."/>
            <person name="Eisen J.A."/>
            <person name="Markowitz V."/>
            <person name="Hugenholtz P."/>
            <person name="Klenk H.P."/>
            <person name="Kyrpides N.C."/>
        </authorList>
    </citation>
    <scope>NUCLEOTIDE SEQUENCE [LARGE SCALE GENOMIC DNA]</scope>
    <source>
        <strain evidence="13">DSM 17132 / JCM 16389 / KACC 11308 / NBRC 106382 / 4M15</strain>
    </source>
</reference>
<comment type="similarity">
    <text evidence="8 9">Belongs to the TonB-dependent receptor family.</text>
</comment>
<evidence type="ECO:0000259" key="11">
    <source>
        <dbReference type="Pfam" id="PF07715"/>
    </source>
</evidence>
<evidence type="ECO:0000256" key="6">
    <source>
        <dbReference type="ARBA" id="ARBA00023136"/>
    </source>
</evidence>
<dbReference type="GO" id="GO:0009279">
    <property type="term" value="C:cell outer membrane"/>
    <property type="evidence" value="ECO:0007669"/>
    <property type="project" value="UniProtKB-SubCell"/>
</dbReference>
<organism evidence="12 13">
    <name type="scientific">Leadbetterella byssophila (strain DSM 17132 / JCM 16389 / KACC 11308 / NBRC 106382 / 4M15)</name>
    <dbReference type="NCBI Taxonomy" id="649349"/>
    <lineage>
        <taxon>Bacteria</taxon>
        <taxon>Pseudomonadati</taxon>
        <taxon>Bacteroidota</taxon>
        <taxon>Cytophagia</taxon>
        <taxon>Cytophagales</taxon>
        <taxon>Leadbetterellaceae</taxon>
        <taxon>Leadbetterella</taxon>
    </lineage>
</organism>
<dbReference type="EMBL" id="CP002305">
    <property type="protein sequence ID" value="ADQ16132.1"/>
    <property type="molecule type" value="Genomic_DNA"/>
</dbReference>
<dbReference type="FunFam" id="2.170.130.10:FF:000008">
    <property type="entry name" value="SusC/RagA family TonB-linked outer membrane protein"/>
    <property type="match status" value="1"/>
</dbReference>
<dbReference type="InterPro" id="IPR039426">
    <property type="entry name" value="TonB-dep_rcpt-like"/>
</dbReference>
<name>E4RVE6_LEAB4</name>
<dbReference type="RefSeq" id="WP_013407187.1">
    <property type="nucleotide sequence ID" value="NC_014655.1"/>
</dbReference>
<accession>E4RVE6</accession>
<keyword evidence="4 8" id="KW-0812">Transmembrane</keyword>
<dbReference type="KEGG" id="lby:Lbys_0354"/>
<dbReference type="Pfam" id="PF07715">
    <property type="entry name" value="Plug"/>
    <property type="match status" value="1"/>
</dbReference>
<dbReference type="InterPro" id="IPR008969">
    <property type="entry name" value="CarboxyPept-like_regulatory"/>
</dbReference>
<gene>
    <name evidence="12" type="ordered locus">Lbys_0354</name>
</gene>
<evidence type="ECO:0000256" key="5">
    <source>
        <dbReference type="ARBA" id="ARBA00023077"/>
    </source>
</evidence>
<dbReference type="NCBIfam" id="TIGR04056">
    <property type="entry name" value="OMP_RagA_SusC"/>
    <property type="match status" value="1"/>
</dbReference>
<dbReference type="InterPro" id="IPR023996">
    <property type="entry name" value="TonB-dep_OMP_SusC/RagA"/>
</dbReference>
<dbReference type="InterPro" id="IPR023997">
    <property type="entry name" value="TonB-dep_OMP_SusC/RagA_CS"/>
</dbReference>
<dbReference type="STRING" id="649349.Lbys_0354"/>
<reference key="1">
    <citation type="submission" date="2010-11" db="EMBL/GenBank/DDBJ databases">
        <title>The complete genome of Leadbetterella byssophila DSM 17132.</title>
        <authorList>
            <consortium name="US DOE Joint Genome Institute (JGI-PGF)"/>
            <person name="Lucas S."/>
            <person name="Copeland A."/>
            <person name="Lapidus A."/>
            <person name="Glavina del Rio T."/>
            <person name="Dalin E."/>
            <person name="Tice H."/>
            <person name="Bruce D."/>
            <person name="Goodwin L."/>
            <person name="Pitluck S."/>
            <person name="Kyrpides N."/>
            <person name="Mavromatis K."/>
            <person name="Ivanova N."/>
            <person name="Teshima H."/>
            <person name="Brettin T."/>
            <person name="Detter J.C."/>
            <person name="Han C."/>
            <person name="Tapia R."/>
            <person name="Land M."/>
            <person name="Hauser L."/>
            <person name="Markowitz V."/>
            <person name="Cheng J.-F."/>
            <person name="Hugenholtz P."/>
            <person name="Woyke T."/>
            <person name="Wu D."/>
            <person name="Tindall B."/>
            <person name="Pomrenke H.G."/>
            <person name="Brambilla E."/>
            <person name="Klenk H.-P."/>
            <person name="Eisen J.A."/>
        </authorList>
    </citation>
    <scope>NUCLEOTIDE SEQUENCE [LARGE SCALE GENOMIC DNA]</scope>
    <source>
        <strain>DSM 17132</strain>
    </source>
</reference>
<evidence type="ECO:0000256" key="8">
    <source>
        <dbReference type="PROSITE-ProRule" id="PRU01360"/>
    </source>
</evidence>
<dbReference type="NCBIfam" id="TIGR04057">
    <property type="entry name" value="SusC_RagA_signa"/>
    <property type="match status" value="1"/>
</dbReference>
<keyword evidence="7 8" id="KW-0998">Cell outer membrane</keyword>
<comment type="subcellular location">
    <subcellularLocation>
        <location evidence="1 8">Cell outer membrane</location>
        <topology evidence="1 8">Multi-pass membrane protein</topology>
    </subcellularLocation>
</comment>
<proteinExistence type="inferred from homology"/>
<dbReference type="Gene3D" id="2.60.40.1120">
    <property type="entry name" value="Carboxypeptidase-like, regulatory domain"/>
    <property type="match status" value="1"/>
</dbReference>
<keyword evidence="2 8" id="KW-0813">Transport</keyword>
<dbReference type="eggNOG" id="COG4771">
    <property type="taxonomic scope" value="Bacteria"/>
</dbReference>
<sequence length="997" mass="111596">MNLNIRMLRIHLIWSLTFLLLFQVKGQVAPLIGHVKSSTGEALIGVSILDLNGGSGAMTDADGNFTIALSKPDTRLRFSYIGYKEQTISVGGRTRLEVVLEEDQASLDEIVVIGYGTTKKSDLTGSVASIKSESLEKFPATNVTEMLRGQAAGLNVTLDNSQPGGASRVLIRGVRSLSGGQTPLFIVDGMIVPHINDLNSNDVASIEVLKDASSQAIYGSRASNGVILITTKRGKEGKTSVDFSVYTGVQDYKRNFDLYTPEEFAKLRFWAKYNEGMSGVGTPDNPNYATVMDDAIMFQNLTNQQYTDWEDLLMTNAPQTKYDVSVRGGSGKIKYSASAGYLDQQGLVQGSDFSRANIRSNLDFTPNKRVDVGVNFSFSRSLTNSVDGNFSDILTMPQLSQAYDANGNLMREANTSGDINPLWRVKEYKANQENDYLNLAGHITFKPFKNFSYRINANLRTNNRESGNYKTKLYPNSTGTGELTNFTRSTFLVENVLNYSYTKDAHRLQATLIQAFDEDLQKTLGMNFINSTTDIFDWNVVGDSEISNAIRSITRTRSQSYAARLQYTLMDRYLLTASVRRDGASVFGADNKWANFPSMALAWRINEEEWLKETPWLSELKARISYGVVGNWAIPAYRTLGLSNSYEYLFGTQFSIGYLPSNQLINPNLKWETTHSFNYGVDFGFLKNRLRGTVEYYKTNTKDLLIQRTVPSITGYNTMWDNLGETQSSGFEFSLQADIVNKKNIDWASGLTFSTQDSKILKIDGRTDENGQLINDLTNNWFIGQPINVTYNYVFAGIWQEGEVAEPHQYLPGDAQPRPGDVKILDYNGDGKITVEDRKVYNLMPKWYATWNTSLRYKKFDFQAEFYTVQGVTKNNPYLYAFNQGGSLNGKKNGIKVDYWTAENPSNTAPRPQFTASVPYMGLMGLQDASYLRLRTVTLGYSLPKSVLNKISASKARIYTTATNLFTLTDYKSYSPEKEPGAYPEARTFILGLNLSF</sequence>
<dbReference type="InterPro" id="IPR000531">
    <property type="entry name" value="Beta-barrel_TonB"/>
</dbReference>
<keyword evidence="3 8" id="KW-1134">Transmembrane beta strand</keyword>
<keyword evidence="5 9" id="KW-0798">TonB box</keyword>
<dbReference type="HOGENOM" id="CLU_004317_0_2_10"/>
<dbReference type="Pfam" id="PF13715">
    <property type="entry name" value="CarbopepD_reg_2"/>
    <property type="match status" value="1"/>
</dbReference>
<evidence type="ECO:0000259" key="10">
    <source>
        <dbReference type="Pfam" id="PF00593"/>
    </source>
</evidence>
<dbReference type="Gene3D" id="2.170.130.10">
    <property type="entry name" value="TonB-dependent receptor, plug domain"/>
    <property type="match status" value="1"/>
</dbReference>
<dbReference type="OrthoDB" id="9768177at2"/>
<dbReference type="AlphaFoldDB" id="E4RVE6"/>
<dbReference type="Proteomes" id="UP000007435">
    <property type="component" value="Chromosome"/>
</dbReference>
<feature type="domain" description="TonB-dependent receptor plug" evidence="11">
    <location>
        <begin position="120"/>
        <end position="226"/>
    </location>
</feature>
<keyword evidence="12" id="KW-0675">Receptor</keyword>
<dbReference type="InterPro" id="IPR037066">
    <property type="entry name" value="Plug_dom_sf"/>
</dbReference>
<protein>
    <submittedName>
        <fullName evidence="12">TonB-dependent receptor plug</fullName>
    </submittedName>
</protein>
<evidence type="ECO:0000256" key="4">
    <source>
        <dbReference type="ARBA" id="ARBA00022692"/>
    </source>
</evidence>
<dbReference type="SUPFAM" id="SSF56935">
    <property type="entry name" value="Porins"/>
    <property type="match status" value="1"/>
</dbReference>
<dbReference type="InterPro" id="IPR012910">
    <property type="entry name" value="Plug_dom"/>
</dbReference>
<dbReference type="Gene3D" id="2.40.170.20">
    <property type="entry name" value="TonB-dependent receptor, beta-barrel domain"/>
    <property type="match status" value="1"/>
</dbReference>
<evidence type="ECO:0000256" key="2">
    <source>
        <dbReference type="ARBA" id="ARBA00022448"/>
    </source>
</evidence>
<evidence type="ECO:0000313" key="13">
    <source>
        <dbReference type="Proteomes" id="UP000007435"/>
    </source>
</evidence>
<dbReference type="Pfam" id="PF00593">
    <property type="entry name" value="TonB_dep_Rec_b-barrel"/>
    <property type="match status" value="1"/>
</dbReference>
<feature type="domain" description="TonB-dependent receptor-like beta-barrel" evidence="10">
    <location>
        <begin position="380"/>
        <end position="861"/>
    </location>
</feature>
<evidence type="ECO:0000256" key="7">
    <source>
        <dbReference type="ARBA" id="ARBA00023237"/>
    </source>
</evidence>
<evidence type="ECO:0000256" key="1">
    <source>
        <dbReference type="ARBA" id="ARBA00004571"/>
    </source>
</evidence>
<dbReference type="InterPro" id="IPR036942">
    <property type="entry name" value="Beta-barrel_TonB_sf"/>
</dbReference>
<keyword evidence="6 8" id="KW-0472">Membrane</keyword>
<evidence type="ECO:0000313" key="12">
    <source>
        <dbReference type="EMBL" id="ADQ16132.1"/>
    </source>
</evidence>
<dbReference type="PROSITE" id="PS52016">
    <property type="entry name" value="TONB_DEPENDENT_REC_3"/>
    <property type="match status" value="1"/>
</dbReference>
<evidence type="ECO:0000256" key="3">
    <source>
        <dbReference type="ARBA" id="ARBA00022452"/>
    </source>
</evidence>
<dbReference type="SUPFAM" id="SSF49464">
    <property type="entry name" value="Carboxypeptidase regulatory domain-like"/>
    <property type="match status" value="1"/>
</dbReference>
<evidence type="ECO:0000256" key="9">
    <source>
        <dbReference type="RuleBase" id="RU003357"/>
    </source>
</evidence>